<dbReference type="Proteomes" id="UP000887580">
    <property type="component" value="Unplaced"/>
</dbReference>
<reference evidence="2" key="1">
    <citation type="submission" date="2022-11" db="UniProtKB">
        <authorList>
            <consortium name="WormBaseParasite"/>
        </authorList>
    </citation>
    <scope>IDENTIFICATION</scope>
</reference>
<name>A0AC35G1R1_9BILA</name>
<evidence type="ECO:0000313" key="2">
    <source>
        <dbReference type="WBParaSite" id="PS1159_v2.g22549.t1"/>
    </source>
</evidence>
<evidence type="ECO:0000313" key="1">
    <source>
        <dbReference type="Proteomes" id="UP000887580"/>
    </source>
</evidence>
<organism evidence="1 2">
    <name type="scientific">Panagrolaimus sp. PS1159</name>
    <dbReference type="NCBI Taxonomy" id="55785"/>
    <lineage>
        <taxon>Eukaryota</taxon>
        <taxon>Metazoa</taxon>
        <taxon>Ecdysozoa</taxon>
        <taxon>Nematoda</taxon>
        <taxon>Chromadorea</taxon>
        <taxon>Rhabditida</taxon>
        <taxon>Tylenchina</taxon>
        <taxon>Panagrolaimomorpha</taxon>
        <taxon>Panagrolaimoidea</taxon>
        <taxon>Panagrolaimidae</taxon>
        <taxon>Panagrolaimus</taxon>
    </lineage>
</organism>
<accession>A0AC35G1R1</accession>
<protein>
    <submittedName>
        <fullName evidence="2">RING-type domain-containing protein</fullName>
    </submittedName>
</protein>
<proteinExistence type="predicted"/>
<dbReference type="WBParaSite" id="PS1159_v2.g22549.t1">
    <property type="protein sequence ID" value="PS1159_v2.g22549.t1"/>
    <property type="gene ID" value="PS1159_v2.g22549"/>
</dbReference>
<sequence length="129" mass="14509">MRILAPANLIEIFSNDPIAFKDTDPKYICGICNEKFSTVKVGPCQDISFCRQCLVNHFQKAGSITLAGLKCPRCNASVKWLSRGHVDDEILNPPSGKYSNAVLPYTFFFHHHDICCRIYGCSGEHEQKK</sequence>